<dbReference type="PANTHER" id="PTHR30028">
    <property type="entry name" value="UPF0014 INNER MEMBRANE PROTEIN YBBM-RELATED"/>
    <property type="match status" value="1"/>
</dbReference>
<organism evidence="7 8">
    <name type="scientific">Cutibacterium acnes subsp. acnes</name>
    <dbReference type="NCBI Taxonomy" id="1734925"/>
    <lineage>
        <taxon>Bacteria</taxon>
        <taxon>Bacillati</taxon>
        <taxon>Actinomycetota</taxon>
        <taxon>Actinomycetes</taxon>
        <taxon>Propionibacteriales</taxon>
        <taxon>Propionibacteriaceae</taxon>
        <taxon>Cutibacterium</taxon>
    </lineage>
</organism>
<feature type="transmembrane region" description="Helical" evidence="6">
    <location>
        <begin position="57"/>
        <end position="81"/>
    </location>
</feature>
<dbReference type="Pfam" id="PF03649">
    <property type="entry name" value="UPF0014"/>
    <property type="match status" value="1"/>
</dbReference>
<accession>A0ABM7GYL0</accession>
<evidence type="ECO:0000256" key="3">
    <source>
        <dbReference type="ARBA" id="ARBA00022692"/>
    </source>
</evidence>
<sequence>MAQGDVLTNDFVDPGPFPNQGDVLLVDPASHTYDPTHVWPEHPNGAKLSAVTVNPTWQLGLAMVLLVALAVIASLLGRLGVAKASVIASVRAVVQLGIVSVILAYALAHMWAACLFTVLMFAIAVHTTANRSGVSAAWMWAAIAMIAGVLPVLLIIFATGCAPLSPASLIPVAGIIIGNIMSGHTLACRRFFADLREGIGIFEAGLAVGFPRRDAIALVTEPSVTESVLPTVDRTATVGLVTLPGAFVGVLLGGGSALQAGAAQALVLIGILAGQAVTVIVAHELIKGAKLLPEDLTSKLHP</sequence>
<keyword evidence="5 6" id="KW-0472">Membrane</keyword>
<feature type="transmembrane region" description="Helical" evidence="6">
    <location>
        <begin position="265"/>
        <end position="286"/>
    </location>
</feature>
<keyword evidence="3 6" id="KW-0812">Transmembrane</keyword>
<evidence type="ECO:0000256" key="1">
    <source>
        <dbReference type="ARBA" id="ARBA00004141"/>
    </source>
</evidence>
<dbReference type="PANTHER" id="PTHR30028:SF0">
    <property type="entry name" value="PROTEIN ALUMINUM SENSITIVE 3"/>
    <property type="match status" value="1"/>
</dbReference>
<dbReference type="Proteomes" id="UP000318594">
    <property type="component" value="Chromosome"/>
</dbReference>
<dbReference type="EMBL" id="AP019723">
    <property type="protein sequence ID" value="BBK84306.1"/>
    <property type="molecule type" value="Genomic_DNA"/>
</dbReference>
<evidence type="ECO:0000313" key="7">
    <source>
        <dbReference type="EMBL" id="BBK84306.1"/>
    </source>
</evidence>
<reference evidence="7 8" key="1">
    <citation type="submission" date="2019-06" db="EMBL/GenBank/DDBJ databases">
        <title>Complete genome sequence of Cutibacterium acnes subsp. acnes NBRC 107605.</title>
        <authorList>
            <person name="Miura T."/>
            <person name="Furukawa M."/>
            <person name="Shimamura M."/>
            <person name="Ohyama Y."/>
            <person name="Yamazoe A."/>
            <person name="Kawasaki H."/>
        </authorList>
    </citation>
    <scope>NUCLEOTIDE SEQUENCE [LARGE SCALE GENOMIC DNA]</scope>
    <source>
        <strain evidence="7 8">NBRC 107605</strain>
    </source>
</reference>
<comment type="subcellular location">
    <subcellularLocation>
        <location evidence="1">Membrane</location>
        <topology evidence="1">Multi-pass membrane protein</topology>
    </subcellularLocation>
</comment>
<feature type="transmembrane region" description="Helical" evidence="6">
    <location>
        <begin position="137"/>
        <end position="157"/>
    </location>
</feature>
<keyword evidence="8" id="KW-1185">Reference proteome</keyword>
<keyword evidence="4 6" id="KW-1133">Transmembrane helix</keyword>
<evidence type="ECO:0000256" key="6">
    <source>
        <dbReference type="SAM" id="Phobius"/>
    </source>
</evidence>
<feature type="transmembrane region" description="Helical" evidence="6">
    <location>
        <begin position="169"/>
        <end position="187"/>
    </location>
</feature>
<dbReference type="InterPro" id="IPR005226">
    <property type="entry name" value="UPF0014_fam"/>
</dbReference>
<evidence type="ECO:0000256" key="5">
    <source>
        <dbReference type="ARBA" id="ARBA00023136"/>
    </source>
</evidence>
<gene>
    <name evidence="7" type="ORF">CacPP4_09210</name>
</gene>
<evidence type="ECO:0000256" key="4">
    <source>
        <dbReference type="ARBA" id="ARBA00022989"/>
    </source>
</evidence>
<proteinExistence type="inferred from homology"/>
<protein>
    <submittedName>
        <fullName evidence="7">ABC transporter permease</fullName>
    </submittedName>
</protein>
<comment type="similarity">
    <text evidence="2">Belongs to the UPF0014 family.</text>
</comment>
<feature type="transmembrane region" description="Helical" evidence="6">
    <location>
        <begin position="236"/>
        <end position="258"/>
    </location>
</feature>
<name>A0ABM7GYL0_CUTAC</name>
<evidence type="ECO:0000313" key="8">
    <source>
        <dbReference type="Proteomes" id="UP000318594"/>
    </source>
</evidence>
<evidence type="ECO:0000256" key="2">
    <source>
        <dbReference type="ARBA" id="ARBA00005268"/>
    </source>
</evidence>
<feature type="transmembrane region" description="Helical" evidence="6">
    <location>
        <begin position="93"/>
        <end position="125"/>
    </location>
</feature>